<organism evidence="1 2">
    <name type="scientific">Penicillium coprophilum</name>
    <dbReference type="NCBI Taxonomy" id="36646"/>
    <lineage>
        <taxon>Eukaryota</taxon>
        <taxon>Fungi</taxon>
        <taxon>Dikarya</taxon>
        <taxon>Ascomycota</taxon>
        <taxon>Pezizomycotina</taxon>
        <taxon>Eurotiomycetes</taxon>
        <taxon>Eurotiomycetidae</taxon>
        <taxon>Eurotiales</taxon>
        <taxon>Aspergillaceae</taxon>
        <taxon>Penicillium</taxon>
    </lineage>
</organism>
<name>A0A1V6V1R0_9EURO</name>
<gene>
    <name evidence="1" type="ORF">PENCOP_c002G08679</name>
</gene>
<reference evidence="2" key="1">
    <citation type="journal article" date="2017" name="Nat. Microbiol.">
        <title>Global analysis of biosynthetic gene clusters reveals vast potential of secondary metabolite production in Penicillium species.</title>
        <authorList>
            <person name="Nielsen J.C."/>
            <person name="Grijseels S."/>
            <person name="Prigent S."/>
            <person name="Ji B."/>
            <person name="Dainat J."/>
            <person name="Nielsen K.F."/>
            <person name="Frisvad J.C."/>
            <person name="Workman M."/>
            <person name="Nielsen J."/>
        </authorList>
    </citation>
    <scope>NUCLEOTIDE SEQUENCE [LARGE SCALE GENOMIC DNA]</scope>
    <source>
        <strain evidence="2">IBT 31321</strain>
    </source>
</reference>
<comment type="caution">
    <text evidence="1">The sequence shown here is derived from an EMBL/GenBank/DDBJ whole genome shotgun (WGS) entry which is preliminary data.</text>
</comment>
<dbReference type="Proteomes" id="UP000191500">
    <property type="component" value="Unassembled WGS sequence"/>
</dbReference>
<accession>A0A1V6V1R0</accession>
<evidence type="ECO:0000313" key="1">
    <source>
        <dbReference type="EMBL" id="OQE44548.1"/>
    </source>
</evidence>
<evidence type="ECO:0000313" key="2">
    <source>
        <dbReference type="Proteomes" id="UP000191500"/>
    </source>
</evidence>
<proteinExistence type="predicted"/>
<keyword evidence="2" id="KW-1185">Reference proteome</keyword>
<dbReference type="EMBL" id="MDDG01000002">
    <property type="protein sequence ID" value="OQE44548.1"/>
    <property type="molecule type" value="Genomic_DNA"/>
</dbReference>
<dbReference type="STRING" id="36646.A0A1V6V1R0"/>
<dbReference type="AlphaFoldDB" id="A0A1V6V1R0"/>
<protein>
    <submittedName>
        <fullName evidence="1">Uncharacterized protein</fullName>
    </submittedName>
</protein>
<sequence>MRRSLPESPEILTPTNWRSWKNAIEKLARKEGVWEYCDPEAPAQYHPELHEPEKPHISTVRPEADSIVDLGENDFIELSSVVDMYWRQMHAYEKIQIGLDVIFKLIKHHVDDKYSNIIKHAKTPLQQLTALCTEFHKSRLEILQQRWERIQNLASGAEVQELFELWNALFTDCDGYLSAHARKQDGFWDCVEVAGSSSRNWNPLTSQRWIETSSHVESTNNGNACARPRLLGKRGSITSLRQIKTSGYDCDQSCSPPELESIAPHHWSQATDDAGSWNYGSDCSQSHPLAGQGYIASPSLIETPGTVEYEKGVAQPRSLAKRGFIDSPYHVGDCESTMSVGHASLGPQPSYIASERPGEISGDNVEVTALLRQLVRQAEKGKPIYDDSDTW</sequence>